<sequence>MNELERLRERLGLEEIALEELERPFRHSSYVNEQPPGLESNERLEFLGDAVIELAVAEYLFQNYPNRTEGELTKIKSVVVSGSILAEKARELRLDRCLLLGHGEEESGGRSNAKLLGDAFEALMGLVFAHYGYERAAALVLRFLQPEIERVAAGRHRQDYKTLLQEWAQQQHQKPVYTLVASEGQDHCKEFTVRVEVNGFSALGKGRSKKAAEQEAARQLYTQLLGDSCP</sequence>
<evidence type="ECO:0000256" key="3">
    <source>
        <dbReference type="ARBA" id="ARBA00010183"/>
    </source>
</evidence>
<evidence type="ECO:0000256" key="1">
    <source>
        <dbReference type="ARBA" id="ARBA00000109"/>
    </source>
</evidence>
<dbReference type="Gene3D" id="1.10.1520.10">
    <property type="entry name" value="Ribonuclease III domain"/>
    <property type="match status" value="1"/>
</dbReference>
<dbReference type="SMART" id="SM00535">
    <property type="entry name" value="RIBOc"/>
    <property type="match status" value="1"/>
</dbReference>
<evidence type="ECO:0000256" key="9">
    <source>
        <dbReference type="ARBA" id="ARBA00022722"/>
    </source>
</evidence>
<evidence type="ECO:0000259" key="16">
    <source>
        <dbReference type="PROSITE" id="PS50137"/>
    </source>
</evidence>
<feature type="domain" description="RNase III" evidence="17">
    <location>
        <begin position="4"/>
        <end position="132"/>
    </location>
</feature>
<dbReference type="Pfam" id="PF00035">
    <property type="entry name" value="dsrm"/>
    <property type="match status" value="1"/>
</dbReference>
<feature type="domain" description="DRBM" evidence="16">
    <location>
        <begin position="159"/>
        <end position="226"/>
    </location>
</feature>
<keyword evidence="13 15" id="KW-0460">Magnesium</keyword>
<evidence type="ECO:0000256" key="8">
    <source>
        <dbReference type="ARBA" id="ARBA00022694"/>
    </source>
</evidence>
<evidence type="ECO:0000256" key="11">
    <source>
        <dbReference type="ARBA" id="ARBA00022759"/>
    </source>
</evidence>
<dbReference type="PROSITE" id="PS00517">
    <property type="entry name" value="RNASE_3_1"/>
    <property type="match status" value="1"/>
</dbReference>
<evidence type="ECO:0000313" key="18">
    <source>
        <dbReference type="EMBL" id="BAL52968.1"/>
    </source>
</evidence>
<dbReference type="HAMAP" id="MF_00104">
    <property type="entry name" value="RNase_III"/>
    <property type="match status" value="1"/>
</dbReference>
<evidence type="ECO:0000256" key="15">
    <source>
        <dbReference type="HAMAP-Rule" id="MF_00104"/>
    </source>
</evidence>
<name>H5S9Y2_9BACT</name>
<protein>
    <recommendedName>
        <fullName evidence="15">Ribonuclease 3</fullName>
        <ecNumber evidence="15">3.1.26.3</ecNumber>
    </recommendedName>
    <alternativeName>
        <fullName evidence="15">Ribonuclease III</fullName>
        <shortName evidence="15">RNase III</shortName>
    </alternativeName>
</protein>
<dbReference type="GO" id="GO:0006364">
    <property type="term" value="P:rRNA processing"/>
    <property type="evidence" value="ECO:0007669"/>
    <property type="project" value="UniProtKB-UniRule"/>
</dbReference>
<keyword evidence="11 15" id="KW-0255">Endonuclease</keyword>
<dbReference type="Pfam" id="PF14622">
    <property type="entry name" value="Ribonucleas_3_3"/>
    <property type="match status" value="1"/>
</dbReference>
<dbReference type="SUPFAM" id="SSF54768">
    <property type="entry name" value="dsRNA-binding domain-like"/>
    <property type="match status" value="1"/>
</dbReference>
<feature type="binding site" evidence="15">
    <location>
        <position position="118"/>
    </location>
    <ligand>
        <name>Mg(2+)</name>
        <dbReference type="ChEBI" id="CHEBI:18420"/>
    </ligand>
</feature>
<dbReference type="GO" id="GO:0005737">
    <property type="term" value="C:cytoplasm"/>
    <property type="evidence" value="ECO:0007669"/>
    <property type="project" value="UniProtKB-SubCell"/>
</dbReference>
<dbReference type="GO" id="GO:0019843">
    <property type="term" value="F:rRNA binding"/>
    <property type="evidence" value="ECO:0007669"/>
    <property type="project" value="UniProtKB-KW"/>
</dbReference>
<dbReference type="GO" id="GO:0010468">
    <property type="term" value="P:regulation of gene expression"/>
    <property type="evidence" value="ECO:0007669"/>
    <property type="project" value="TreeGrafter"/>
</dbReference>
<dbReference type="GO" id="GO:0042802">
    <property type="term" value="F:identical protein binding"/>
    <property type="evidence" value="ECO:0007669"/>
    <property type="project" value="UniProtKB-ARBA"/>
</dbReference>
<evidence type="ECO:0000256" key="5">
    <source>
        <dbReference type="ARBA" id="ARBA00022490"/>
    </source>
</evidence>
<evidence type="ECO:0000256" key="6">
    <source>
        <dbReference type="ARBA" id="ARBA00022552"/>
    </source>
</evidence>
<feature type="active site" evidence="15">
    <location>
        <position position="121"/>
    </location>
</feature>
<dbReference type="GO" id="GO:0004525">
    <property type="term" value="F:ribonuclease III activity"/>
    <property type="evidence" value="ECO:0007669"/>
    <property type="project" value="UniProtKB-UniRule"/>
</dbReference>
<keyword evidence="9 15" id="KW-0540">Nuclease</keyword>
<dbReference type="EMBL" id="AP011644">
    <property type="protein sequence ID" value="BAL52968.1"/>
    <property type="molecule type" value="Genomic_DNA"/>
</dbReference>
<dbReference type="InterPro" id="IPR036389">
    <property type="entry name" value="RNase_III_sf"/>
</dbReference>
<dbReference type="EC" id="3.1.26.3" evidence="15"/>
<dbReference type="GO" id="GO:0006397">
    <property type="term" value="P:mRNA processing"/>
    <property type="evidence" value="ECO:0007669"/>
    <property type="project" value="UniProtKB-UniRule"/>
</dbReference>
<evidence type="ECO:0000256" key="12">
    <source>
        <dbReference type="ARBA" id="ARBA00022801"/>
    </source>
</evidence>
<dbReference type="CDD" id="cd00593">
    <property type="entry name" value="RIBOc"/>
    <property type="match status" value="1"/>
</dbReference>
<keyword evidence="8 15" id="KW-0819">tRNA processing</keyword>
<reference evidence="18" key="2">
    <citation type="journal article" date="2012" name="PLoS ONE">
        <title>A Deeply Branching Thermophilic Bacterium with an Ancient Acetyl-CoA Pathway Dominates a Subsurface Ecosystem.</title>
        <authorList>
            <person name="Takami H."/>
            <person name="Noguchi H."/>
            <person name="Takaki Y."/>
            <person name="Uchiyama I."/>
            <person name="Toyoda A."/>
            <person name="Nishi S."/>
            <person name="Chee G.-J."/>
            <person name="Arai W."/>
            <person name="Nunoura T."/>
            <person name="Itoh T."/>
            <person name="Hattori M."/>
            <person name="Takai K."/>
        </authorList>
    </citation>
    <scope>NUCLEOTIDE SEQUENCE</scope>
</reference>
<keyword evidence="10 15" id="KW-0479">Metal-binding</keyword>
<comment type="subcellular location">
    <subcellularLocation>
        <location evidence="2 15">Cytoplasm</location>
    </subcellularLocation>
</comment>
<dbReference type="InterPro" id="IPR000999">
    <property type="entry name" value="RNase_III_dom"/>
</dbReference>
<dbReference type="FunFam" id="1.10.1520.10:FF:000001">
    <property type="entry name" value="Ribonuclease 3"/>
    <property type="match status" value="1"/>
</dbReference>
<dbReference type="PROSITE" id="PS50137">
    <property type="entry name" value="DS_RBD"/>
    <property type="match status" value="1"/>
</dbReference>
<evidence type="ECO:0000256" key="10">
    <source>
        <dbReference type="ARBA" id="ARBA00022723"/>
    </source>
</evidence>
<proteinExistence type="inferred from homology"/>
<dbReference type="InterPro" id="IPR014720">
    <property type="entry name" value="dsRBD_dom"/>
</dbReference>
<evidence type="ECO:0000256" key="7">
    <source>
        <dbReference type="ARBA" id="ARBA00022664"/>
    </source>
</evidence>
<evidence type="ECO:0000256" key="13">
    <source>
        <dbReference type="ARBA" id="ARBA00022842"/>
    </source>
</evidence>
<comment type="cofactor">
    <cofactor evidence="15">
        <name>Mg(2+)</name>
        <dbReference type="ChEBI" id="CHEBI:18420"/>
    </cofactor>
</comment>
<accession>H5S9Y2</accession>
<dbReference type="CDD" id="cd10845">
    <property type="entry name" value="DSRM_RNAse_III_family"/>
    <property type="match status" value="1"/>
</dbReference>
<keyword evidence="6 15" id="KW-0698">rRNA processing</keyword>
<dbReference type="InterPro" id="IPR011907">
    <property type="entry name" value="RNase_III"/>
</dbReference>
<feature type="binding site" evidence="15">
    <location>
        <position position="121"/>
    </location>
    <ligand>
        <name>Mg(2+)</name>
        <dbReference type="ChEBI" id="CHEBI:18420"/>
    </ligand>
</feature>
<dbReference type="GO" id="GO:0008033">
    <property type="term" value="P:tRNA processing"/>
    <property type="evidence" value="ECO:0007669"/>
    <property type="project" value="UniProtKB-KW"/>
</dbReference>
<keyword evidence="15" id="KW-0699">rRNA-binding</keyword>
<dbReference type="GO" id="GO:0003725">
    <property type="term" value="F:double-stranded RNA binding"/>
    <property type="evidence" value="ECO:0007669"/>
    <property type="project" value="TreeGrafter"/>
</dbReference>
<evidence type="ECO:0000256" key="2">
    <source>
        <dbReference type="ARBA" id="ARBA00004496"/>
    </source>
</evidence>
<organism evidence="18">
    <name type="scientific">uncultured Acetothermia bacterium</name>
    <dbReference type="NCBI Taxonomy" id="236499"/>
    <lineage>
        <taxon>Bacteria</taxon>
        <taxon>Candidatus Bipolaricaulota</taxon>
        <taxon>environmental samples</taxon>
    </lineage>
</organism>
<comment type="catalytic activity">
    <reaction evidence="1 15">
        <text>Endonucleolytic cleavage to 5'-phosphomonoester.</text>
        <dbReference type="EC" id="3.1.26.3"/>
    </reaction>
</comment>
<feature type="active site" evidence="15">
    <location>
        <position position="49"/>
    </location>
</feature>
<keyword evidence="5 15" id="KW-0963">Cytoplasm</keyword>
<keyword evidence="7 15" id="KW-0507">mRNA processing</keyword>
<comment type="function">
    <text evidence="15">Digests double-stranded RNA. Involved in the processing of primary rRNA transcript to yield the immediate precursors to the large and small rRNAs (23S and 16S). Processes some mRNAs, and tRNAs when they are encoded in the rRNA operon. Processes pre-crRNA and tracrRNA of type II CRISPR loci if present in the organism.</text>
</comment>
<dbReference type="PANTHER" id="PTHR11207">
    <property type="entry name" value="RIBONUCLEASE III"/>
    <property type="match status" value="1"/>
</dbReference>
<dbReference type="PANTHER" id="PTHR11207:SF0">
    <property type="entry name" value="RIBONUCLEASE 3"/>
    <property type="match status" value="1"/>
</dbReference>
<dbReference type="SUPFAM" id="SSF69065">
    <property type="entry name" value="RNase III domain-like"/>
    <property type="match status" value="1"/>
</dbReference>
<dbReference type="PROSITE" id="PS50142">
    <property type="entry name" value="RNASE_3_2"/>
    <property type="match status" value="1"/>
</dbReference>
<dbReference type="GO" id="GO:0046872">
    <property type="term" value="F:metal ion binding"/>
    <property type="evidence" value="ECO:0007669"/>
    <property type="project" value="UniProtKB-KW"/>
</dbReference>
<keyword evidence="14 15" id="KW-0694">RNA-binding</keyword>
<dbReference type="SMART" id="SM00358">
    <property type="entry name" value="DSRM"/>
    <property type="match status" value="1"/>
</dbReference>
<dbReference type="NCBIfam" id="TIGR02191">
    <property type="entry name" value="RNaseIII"/>
    <property type="match status" value="1"/>
</dbReference>
<evidence type="ECO:0000256" key="4">
    <source>
        <dbReference type="ARBA" id="ARBA00011738"/>
    </source>
</evidence>
<dbReference type="Gene3D" id="3.30.160.20">
    <property type="match status" value="1"/>
</dbReference>
<comment type="subunit">
    <text evidence="4 15">Homodimer.</text>
</comment>
<dbReference type="FunFam" id="3.30.160.20:FF:000003">
    <property type="entry name" value="Ribonuclease 3"/>
    <property type="match status" value="1"/>
</dbReference>
<evidence type="ECO:0000256" key="14">
    <source>
        <dbReference type="ARBA" id="ARBA00022884"/>
    </source>
</evidence>
<dbReference type="AlphaFoldDB" id="H5S9Y2"/>
<comment type="similarity">
    <text evidence="3">Belongs to the ribonuclease III family.</text>
</comment>
<keyword evidence="12 15" id="KW-0378">Hydrolase</keyword>
<feature type="binding site" evidence="15">
    <location>
        <position position="45"/>
    </location>
    <ligand>
        <name>Mg(2+)</name>
        <dbReference type="ChEBI" id="CHEBI:18420"/>
    </ligand>
</feature>
<reference evidence="18" key="1">
    <citation type="journal article" date="2005" name="Environ. Microbiol.">
        <title>Genetic and functional properties of uncultivated thermophilic crenarchaeotes from a subsurface gold mine as revealed by analysis of genome fragments.</title>
        <authorList>
            <person name="Nunoura T."/>
            <person name="Hirayama H."/>
            <person name="Takami H."/>
            <person name="Oida H."/>
            <person name="Nishi S."/>
            <person name="Shimamura S."/>
            <person name="Suzuki Y."/>
            <person name="Inagaki F."/>
            <person name="Takai K."/>
            <person name="Nealson K.H."/>
            <person name="Horikoshi K."/>
        </authorList>
    </citation>
    <scope>NUCLEOTIDE SEQUENCE</scope>
</reference>
<gene>
    <name evidence="15" type="primary">rnc</name>
    <name evidence="18" type="ORF">HGMM_F03H09C27</name>
</gene>
<evidence type="ECO:0000259" key="17">
    <source>
        <dbReference type="PROSITE" id="PS50142"/>
    </source>
</evidence>